<dbReference type="Gene3D" id="3.30.160.60">
    <property type="entry name" value="Classic Zinc Finger"/>
    <property type="match status" value="1"/>
</dbReference>
<feature type="compositionally biased region" description="Basic residues" evidence="5">
    <location>
        <begin position="499"/>
        <end position="512"/>
    </location>
</feature>
<feature type="compositionally biased region" description="Acidic residues" evidence="5">
    <location>
        <begin position="400"/>
        <end position="416"/>
    </location>
</feature>
<dbReference type="InterPro" id="IPR036236">
    <property type="entry name" value="Znf_C2H2_sf"/>
</dbReference>
<dbReference type="PRINTS" id="PR00625">
    <property type="entry name" value="JDOMAIN"/>
</dbReference>
<feature type="compositionally biased region" description="Acidic residues" evidence="5">
    <location>
        <begin position="453"/>
        <end position="464"/>
    </location>
</feature>
<dbReference type="SMART" id="SM00271">
    <property type="entry name" value="DnaJ"/>
    <property type="match status" value="1"/>
</dbReference>
<dbReference type="PROSITE" id="PS50157">
    <property type="entry name" value="ZINC_FINGER_C2H2_2"/>
    <property type="match status" value="2"/>
</dbReference>
<dbReference type="PROSITE" id="PS00028">
    <property type="entry name" value="ZINC_FINGER_C2H2_1"/>
    <property type="match status" value="2"/>
</dbReference>
<keyword evidence="1" id="KW-0479">Metal-binding</keyword>
<comment type="caution">
    <text evidence="8">The sequence shown here is derived from an EMBL/GenBank/DDBJ whole genome shotgun (WGS) entry which is preliminary data.</text>
</comment>
<keyword evidence="9" id="KW-1185">Reference proteome</keyword>
<feature type="compositionally biased region" description="Basic and acidic residues" evidence="5">
    <location>
        <begin position="382"/>
        <end position="392"/>
    </location>
</feature>
<sequence length="565" mass="63069">MGQKQSTSGGGQADAPIQTSYYELLGIDKTATEEEIKKAYRRKALELHPDRNYGKEEEATKLFAEIQAAYEILSDPQERAWYDSHESAILRGGTGGGASGSGTQDHYEHNVRITTAEDIAAMLGNFHGQVDYSDSATGFYGYLRDTFAKLAREEESAAEWSGEDVPEYPLFGHKADEYEDVVKEFYAGWNGFATKKTFSWLDKYRLSEAPDRRVRRMMEKENKRFRDEGVREFNDAVRTLVAFVRKRDPRYTPNTQTDEDRQKILRDASAAQAARARAANAAKMDTAIPEWTQVVDDEDGESEEEQDELEEYECVACHKTFKSEKQFEAHERSKKHQKSVQALKRQMQRDNANLHLDEDASPFSSGVATPLSIPEEDDEDNDLAKETEKNDPVPKLADLNLEDGDDDPFIDEQDPFGEEKDPFESEDDPFEPHQPIQAADFGRPLETSASDLSTEEGENDDSDYAPESAIADRLADSTNIPTSAPDSEAAVPTEPATKKLGKAAQKRLKKAAKGVQETDDGAEHKCARCNAGFSSKTKLFQHIKDLNHAAPVPVKGKSAKGKGKK</sequence>
<dbReference type="SUPFAM" id="SSF57667">
    <property type="entry name" value="beta-beta-alpha zinc fingers"/>
    <property type="match status" value="1"/>
</dbReference>
<dbReference type="EMBL" id="MU007045">
    <property type="protein sequence ID" value="KAF2429627.1"/>
    <property type="molecule type" value="Genomic_DNA"/>
</dbReference>
<feature type="domain" description="C2H2-type" evidence="7">
    <location>
        <begin position="312"/>
        <end position="341"/>
    </location>
</feature>
<dbReference type="GO" id="GO:0008270">
    <property type="term" value="F:zinc ion binding"/>
    <property type="evidence" value="ECO:0007669"/>
    <property type="project" value="UniProtKB-KW"/>
</dbReference>
<feature type="compositionally biased region" description="Polar residues" evidence="5">
    <location>
        <begin position="476"/>
        <end position="485"/>
    </location>
</feature>
<dbReference type="Gene3D" id="1.10.287.110">
    <property type="entry name" value="DnaJ domain"/>
    <property type="match status" value="1"/>
</dbReference>
<proteinExistence type="predicted"/>
<dbReference type="InterPro" id="IPR001623">
    <property type="entry name" value="DnaJ_domain"/>
</dbReference>
<dbReference type="Pfam" id="PF12171">
    <property type="entry name" value="zf-C2H2_jaz"/>
    <property type="match status" value="1"/>
</dbReference>
<dbReference type="PANTHER" id="PTHR44029">
    <property type="entry name" value="DNAJ HOMOLOG SUBFAMILY C MEMBER 21"/>
    <property type="match status" value="1"/>
</dbReference>
<dbReference type="InterPro" id="IPR051964">
    <property type="entry name" value="Chaperone_stress_response"/>
</dbReference>
<feature type="domain" description="J" evidence="6">
    <location>
        <begin position="20"/>
        <end position="86"/>
    </location>
</feature>
<evidence type="ECO:0000256" key="5">
    <source>
        <dbReference type="SAM" id="MobiDB-lite"/>
    </source>
</evidence>
<dbReference type="InterPro" id="IPR018253">
    <property type="entry name" value="DnaJ_domain_CS"/>
</dbReference>
<dbReference type="InterPro" id="IPR022755">
    <property type="entry name" value="Znf_C2H2_jaz"/>
</dbReference>
<feature type="domain" description="C2H2-type" evidence="7">
    <location>
        <begin position="524"/>
        <end position="553"/>
    </location>
</feature>
<dbReference type="InterPro" id="IPR013087">
    <property type="entry name" value="Znf_C2H2_type"/>
</dbReference>
<dbReference type="Pfam" id="PF21884">
    <property type="entry name" value="ZUO1-like_ZHD"/>
    <property type="match status" value="1"/>
</dbReference>
<feature type="compositionally biased region" description="Acidic residues" evidence="5">
    <location>
        <begin position="295"/>
        <end position="310"/>
    </location>
</feature>
<dbReference type="PANTHER" id="PTHR44029:SF1">
    <property type="entry name" value="DNAJ HOMOLOG SUBFAMILY C MEMBER 21"/>
    <property type="match status" value="1"/>
</dbReference>
<evidence type="ECO:0000259" key="7">
    <source>
        <dbReference type="PROSITE" id="PS50157"/>
    </source>
</evidence>
<evidence type="ECO:0000313" key="9">
    <source>
        <dbReference type="Proteomes" id="UP000800235"/>
    </source>
</evidence>
<dbReference type="CDD" id="cd06257">
    <property type="entry name" value="DnaJ"/>
    <property type="match status" value="1"/>
</dbReference>
<evidence type="ECO:0000313" key="8">
    <source>
        <dbReference type="EMBL" id="KAF2429627.1"/>
    </source>
</evidence>
<dbReference type="SMART" id="SM00451">
    <property type="entry name" value="ZnF_U1"/>
    <property type="match status" value="1"/>
</dbReference>
<name>A0A9P4NQ61_9PEZI</name>
<dbReference type="InterPro" id="IPR054076">
    <property type="entry name" value="ZUO1-like_ZHD"/>
</dbReference>
<accession>A0A9P4NQ61</accession>
<evidence type="ECO:0000256" key="2">
    <source>
        <dbReference type="ARBA" id="ARBA00022771"/>
    </source>
</evidence>
<keyword evidence="2 4" id="KW-0863">Zinc-finger</keyword>
<organism evidence="8 9">
    <name type="scientific">Tothia fuscella</name>
    <dbReference type="NCBI Taxonomy" id="1048955"/>
    <lineage>
        <taxon>Eukaryota</taxon>
        <taxon>Fungi</taxon>
        <taxon>Dikarya</taxon>
        <taxon>Ascomycota</taxon>
        <taxon>Pezizomycotina</taxon>
        <taxon>Dothideomycetes</taxon>
        <taxon>Pleosporomycetidae</taxon>
        <taxon>Venturiales</taxon>
        <taxon>Cylindrosympodiaceae</taxon>
        <taxon>Tothia</taxon>
    </lineage>
</organism>
<reference evidence="8" key="1">
    <citation type="journal article" date="2020" name="Stud. Mycol.">
        <title>101 Dothideomycetes genomes: a test case for predicting lifestyles and emergence of pathogens.</title>
        <authorList>
            <person name="Haridas S."/>
            <person name="Albert R."/>
            <person name="Binder M."/>
            <person name="Bloem J."/>
            <person name="Labutti K."/>
            <person name="Salamov A."/>
            <person name="Andreopoulos B."/>
            <person name="Baker S."/>
            <person name="Barry K."/>
            <person name="Bills G."/>
            <person name="Bluhm B."/>
            <person name="Cannon C."/>
            <person name="Castanera R."/>
            <person name="Culley D."/>
            <person name="Daum C."/>
            <person name="Ezra D."/>
            <person name="Gonzalez J."/>
            <person name="Henrissat B."/>
            <person name="Kuo A."/>
            <person name="Liang C."/>
            <person name="Lipzen A."/>
            <person name="Lutzoni F."/>
            <person name="Magnuson J."/>
            <person name="Mondo S."/>
            <person name="Nolan M."/>
            <person name="Ohm R."/>
            <person name="Pangilinan J."/>
            <person name="Park H.-J."/>
            <person name="Ramirez L."/>
            <person name="Alfaro M."/>
            <person name="Sun H."/>
            <person name="Tritt A."/>
            <person name="Yoshinaga Y."/>
            <person name="Zwiers L.-H."/>
            <person name="Turgeon B."/>
            <person name="Goodwin S."/>
            <person name="Spatafora J."/>
            <person name="Crous P."/>
            <person name="Grigoriev I."/>
        </authorList>
    </citation>
    <scope>NUCLEOTIDE SEQUENCE</scope>
    <source>
        <strain evidence="8">CBS 130266</strain>
    </source>
</reference>
<dbReference type="InterPro" id="IPR036869">
    <property type="entry name" value="J_dom_sf"/>
</dbReference>
<dbReference type="GO" id="GO:0003676">
    <property type="term" value="F:nucleic acid binding"/>
    <property type="evidence" value="ECO:0007669"/>
    <property type="project" value="InterPro"/>
</dbReference>
<protein>
    <submittedName>
        <fullName evidence="8">DnaJ-domain-containing protein</fullName>
    </submittedName>
</protein>
<evidence type="ECO:0000259" key="6">
    <source>
        <dbReference type="PROSITE" id="PS50076"/>
    </source>
</evidence>
<feature type="region of interest" description="Disordered" evidence="5">
    <location>
        <begin position="276"/>
        <end position="310"/>
    </location>
</feature>
<dbReference type="SMART" id="SM00355">
    <property type="entry name" value="ZnF_C2H2"/>
    <property type="match status" value="2"/>
</dbReference>
<gene>
    <name evidence="8" type="ORF">EJ08DRAFT_635075</name>
</gene>
<dbReference type="GO" id="GO:0005737">
    <property type="term" value="C:cytoplasm"/>
    <property type="evidence" value="ECO:0007669"/>
    <property type="project" value="TreeGrafter"/>
</dbReference>
<dbReference type="Proteomes" id="UP000800235">
    <property type="component" value="Unassembled WGS sequence"/>
</dbReference>
<dbReference type="AlphaFoldDB" id="A0A9P4NQ61"/>
<dbReference type="OrthoDB" id="5894at2759"/>
<keyword evidence="3" id="KW-0862">Zinc</keyword>
<dbReference type="PROSITE" id="PS50076">
    <property type="entry name" value="DNAJ_2"/>
    <property type="match status" value="1"/>
</dbReference>
<feature type="region of interest" description="Disordered" evidence="5">
    <location>
        <begin position="325"/>
        <end position="522"/>
    </location>
</feature>
<dbReference type="SUPFAM" id="SSF46565">
    <property type="entry name" value="Chaperone J-domain"/>
    <property type="match status" value="1"/>
</dbReference>
<evidence type="ECO:0000256" key="4">
    <source>
        <dbReference type="PROSITE-ProRule" id="PRU00042"/>
    </source>
</evidence>
<dbReference type="PROSITE" id="PS00636">
    <property type="entry name" value="DNAJ_1"/>
    <property type="match status" value="1"/>
</dbReference>
<dbReference type="Pfam" id="PF00226">
    <property type="entry name" value="DnaJ"/>
    <property type="match status" value="1"/>
</dbReference>
<evidence type="ECO:0000256" key="1">
    <source>
        <dbReference type="ARBA" id="ARBA00022723"/>
    </source>
</evidence>
<evidence type="ECO:0000256" key="3">
    <source>
        <dbReference type="ARBA" id="ARBA00022833"/>
    </source>
</evidence>
<dbReference type="InterPro" id="IPR003604">
    <property type="entry name" value="Matrin/U1-like-C_Znf_C2H2"/>
</dbReference>